<dbReference type="PROSITE" id="PS51253">
    <property type="entry name" value="HTH_CENPB"/>
    <property type="match status" value="1"/>
</dbReference>
<evidence type="ECO:0000313" key="4">
    <source>
        <dbReference type="Proteomes" id="UP000801492"/>
    </source>
</evidence>
<organism evidence="3 4">
    <name type="scientific">Ignelater luminosus</name>
    <name type="common">Cucubano</name>
    <name type="synonym">Pyrophorus luminosus</name>
    <dbReference type="NCBI Taxonomy" id="2038154"/>
    <lineage>
        <taxon>Eukaryota</taxon>
        <taxon>Metazoa</taxon>
        <taxon>Ecdysozoa</taxon>
        <taxon>Arthropoda</taxon>
        <taxon>Hexapoda</taxon>
        <taxon>Insecta</taxon>
        <taxon>Pterygota</taxon>
        <taxon>Neoptera</taxon>
        <taxon>Endopterygota</taxon>
        <taxon>Coleoptera</taxon>
        <taxon>Polyphaga</taxon>
        <taxon>Elateriformia</taxon>
        <taxon>Elateroidea</taxon>
        <taxon>Elateridae</taxon>
        <taxon>Agrypninae</taxon>
        <taxon>Pyrophorini</taxon>
        <taxon>Ignelater</taxon>
    </lineage>
</organism>
<dbReference type="EMBL" id="VTPC01031787">
    <property type="protein sequence ID" value="KAF2891445.1"/>
    <property type="molecule type" value="Genomic_DNA"/>
</dbReference>
<comment type="caution">
    <text evidence="3">The sequence shown here is derived from an EMBL/GenBank/DDBJ whole genome shotgun (WGS) entry which is preliminary data.</text>
</comment>
<evidence type="ECO:0000313" key="3">
    <source>
        <dbReference type="EMBL" id="KAF2891445.1"/>
    </source>
</evidence>
<evidence type="ECO:0000256" key="1">
    <source>
        <dbReference type="ARBA" id="ARBA00023125"/>
    </source>
</evidence>
<protein>
    <recommendedName>
        <fullName evidence="2">HTH CENPB-type domain-containing protein</fullName>
    </recommendedName>
</protein>
<gene>
    <name evidence="3" type="ORF">ILUMI_14728</name>
</gene>
<keyword evidence="1" id="KW-0238">DNA-binding</keyword>
<name>A0A8K0CY17_IGNLU</name>
<sequence>MGRLHAGHLGRDSYLPQLHSIVVTKVESFIFKKMPRECKQTPEEIGQAVRVVLDGNISARAAAADLGFPQSALQRHVQAAKKVGPENVAIYTFRANPSARQVFTKEQEEILAAYLLKASKIHYGLTTINTRKLAYQYAVRLQLNCSQQWNTTEMTGRDWLLGFRDRHPTLSLRCPEATILGRASGFHKFTMRQQPQLAVNEKNSIFEETSTVEEYNLDEKANRCSTPPCSLNLSMISPEDVVPFPKAAPRRMTAGNRIKERTRILTDSNEIKEIEHVENE</sequence>
<dbReference type="InterPro" id="IPR006600">
    <property type="entry name" value="HTH_CenpB_DNA-bd_dom"/>
</dbReference>
<dbReference type="AlphaFoldDB" id="A0A8K0CY17"/>
<accession>A0A8K0CY17</accession>
<proteinExistence type="predicted"/>
<dbReference type="GO" id="GO:0003677">
    <property type="term" value="F:DNA binding"/>
    <property type="evidence" value="ECO:0007669"/>
    <property type="project" value="UniProtKB-KW"/>
</dbReference>
<dbReference type="OrthoDB" id="4327074at2759"/>
<keyword evidence="4" id="KW-1185">Reference proteome</keyword>
<feature type="domain" description="HTH CENPB-type" evidence="2">
    <location>
        <begin position="95"/>
        <end position="173"/>
    </location>
</feature>
<reference evidence="3" key="1">
    <citation type="submission" date="2019-08" db="EMBL/GenBank/DDBJ databases">
        <title>The genome of the North American firefly Photinus pyralis.</title>
        <authorList>
            <consortium name="Photinus pyralis genome working group"/>
            <person name="Fallon T.R."/>
            <person name="Sander Lower S.E."/>
            <person name="Weng J.-K."/>
        </authorList>
    </citation>
    <scope>NUCLEOTIDE SEQUENCE</scope>
    <source>
        <strain evidence="3">TRF0915ILg1</strain>
        <tissue evidence="3">Whole body</tissue>
    </source>
</reference>
<dbReference type="Proteomes" id="UP000801492">
    <property type="component" value="Unassembled WGS sequence"/>
</dbReference>
<evidence type="ECO:0000259" key="2">
    <source>
        <dbReference type="PROSITE" id="PS51253"/>
    </source>
</evidence>